<evidence type="ECO:0000256" key="1">
    <source>
        <dbReference type="ARBA" id="ARBA00002687"/>
    </source>
</evidence>
<dbReference type="GO" id="GO:0006325">
    <property type="term" value="P:chromatin organization"/>
    <property type="evidence" value="ECO:0007669"/>
    <property type="project" value="InterPro"/>
</dbReference>
<feature type="region of interest" description="Disordered" evidence="6">
    <location>
        <begin position="464"/>
        <end position="509"/>
    </location>
</feature>
<feature type="non-terminal residue" evidence="7">
    <location>
        <position position="1"/>
    </location>
</feature>
<dbReference type="OMA" id="WETWYRL"/>
<dbReference type="GO" id="GO:0005634">
    <property type="term" value="C:nucleus"/>
    <property type="evidence" value="ECO:0007669"/>
    <property type="project" value="UniProtKB-SubCell"/>
</dbReference>
<feature type="non-terminal residue" evidence="7">
    <location>
        <position position="1938"/>
    </location>
</feature>
<sequence length="1938" mass="219101">MSVHKLGRTVHRSTTQPCDGQRKIKTSDVRKRIPYNHGIPRISRDNSLTRFGLLARVFTIELIEWGQDHFGQLTTPASGAYLEAAQDALNIEPDDQSDDEIDNTKELQIEEALKLYQTALKLHSQGPQHYAQAAEAYRNLFKSEIFRYPESVTEFIRYEEHPELELADEAIPLDLDIAVGVDGIPSTLPQILYLSYKNHGHFVLDALKYNIKRRDAELVLGRAVINDECQGALNDFSLAIASDESDTELWRRAARIAASLGSRRVMRYCLEAAVEVDDDPTIAEVEPPSLEEGFAGEQLKEVLEVLGDEMALSHPIMGPFLRKRLPVYLTKHLDLYPFLEDPTKILEPAPSKTGDQELSPTRSTIEVPQYTWTSLGDALCHVLLSSEGSSAGGISIHLPEEDDINVMDNTEPQAPIEDQIMKDVTRTESPDQVGAGISLPITTSSEDRPVEIVTTTTIVPIKDASPDKEIALPTRKRSQSTAGIRETPEEDNSTQKRSKRIRNRDSTTEGLDSAVQFLEQLKPFVEADEHLFGFVGGALKKLGIENLGTLESLQAAISSEGTPATEEAPSSTTTLRDLRDILRSWDDSKASTFLNANAADILGSSAGSANAGLAAFLENSNTGPQKLSTLPLFSATEGLSAFKQKVNENWLPLQDVLFDWLCYVLGTYQHSLWPEDLKVCVVHVISYFHSDIFDRFQMKTENMSHLEVGNHSRRRTEDIIQTLFELHLDIYSRITNPNSIVNYETRIMTKERLDRWAEFCADVIGSHAQDAADELSLRYLWASVFYATMAEGVSREHKVLCWSDMKALLLEANNPVILLQNNAVIPEISAAAAEREVSRLTTMDFFFNLFQADKTDPLVIIETLEPVLDPESACQPSESELEEVETASDVPVDNTPESLRDMWKFLKGGSTSLRLFLWQRLREAYLSIGYTTKVFSCHLKCIEIIVNDLQSDDYIESTEEPRRHKLLMWLKALDDLLVKSLGLALNDAETCFEIIDDRHIKSTCAAIAKLSRILHVAAIFEDEVRVGMFQLPQTPAYAPQGTFDSFTLKLREMQIRSWSLQYTLVKEGMNQNREIFPDMDRDQADFLATVHYAIGLRKYCKVSNKIFLKMMKVEMLRLKHVEKWEDYIGQVLFDLYAIRLGVETYLLEDHGCPNEALDRRTVLNIVPQVIALANRLSMKDLLKHELRSTIEKMQQAIGPAKSNPQMQHNLRNYTEYLKTSIRPLHMYQALKGQVQVDSLPVISHESPLANKGWYFLLGMMALTKFRSQKRLGPGAQTDDLRVGATFLRLQLQFTADHWETWYRLAQCFDYELEEEILWSAEKINNNRAELVKLQRSAIHCYVMALSTAVRNADDTFETAGKLSEMYQDFGMRVYSSSREPFSMEAFWVDEFEKHMSGAAGMYKKPLHEELSRFKAWKYASTLFKRALADKPNSWMNHFMLGKCQWKMYCKALQDVDDRIKAQRPEMQAVLNCFLNAIKTVPKPKDSRQDPILEPHYKLVSIVHKLVMFGHLKPQEGANHLQQQPYAIRKGEYVGINDFEDWEPFILESLRHLRNADKQHWHHRMIARVASILFDENRPEYVQAMAAKHEFRESIFTKTMHVQVWKPDAERPGRHCVYMERYVKFMTKILWVVNDKANMELLAKRVRKKSTDYFCFNQVWTEVCSTYLKLIRRAGQIPPNMDEVFKGMPYDEFEVYSDRLTEWIQDPKSTIPALDALRESVELKKLNANQMKATAIDDIINDAWAVLITQIAKTLPGPDPATQLQLDGEAAARVQGPMSVSNLVMTLDGTPVVVPVAGPETGPRPRKIGVGRREVLRRAEGAVNKSADAPKSSGISRGRYSEPGSARPVDPVGPVQKPKGFNIGRNLDDGKGDESSAPGSVHDSADDESDLSDVPDMDESMIFPNLVKRDEESSANRGTAGGSSGGEGASTPVENSEHQ</sequence>
<evidence type="ECO:0000313" key="7">
    <source>
        <dbReference type="EMBL" id="RFU30319.1"/>
    </source>
</evidence>
<evidence type="ECO:0000256" key="6">
    <source>
        <dbReference type="SAM" id="MobiDB-lite"/>
    </source>
</evidence>
<feature type="compositionally biased region" description="Acidic residues" evidence="6">
    <location>
        <begin position="1884"/>
        <end position="1898"/>
    </location>
</feature>
<dbReference type="OrthoDB" id="77564at2759"/>
<dbReference type="InterPro" id="IPR011990">
    <property type="entry name" value="TPR-like_helical_dom_sf"/>
</dbReference>
<dbReference type="SUPFAM" id="SSF48452">
    <property type="entry name" value="TPR-like"/>
    <property type="match status" value="1"/>
</dbReference>
<reference evidence="7 8" key="1">
    <citation type="submission" date="2018-05" db="EMBL/GenBank/DDBJ databases">
        <title>Draft genome sequence of Scytalidium lignicola DSM 105466, a ubiquitous saprotrophic fungus.</title>
        <authorList>
            <person name="Buettner E."/>
            <person name="Gebauer A.M."/>
            <person name="Hofrichter M."/>
            <person name="Liers C."/>
            <person name="Kellner H."/>
        </authorList>
    </citation>
    <scope>NUCLEOTIDE SEQUENCE [LARGE SCALE GENOMIC DNA]</scope>
    <source>
        <strain evidence="7 8">DSM 105466</strain>
    </source>
</reference>
<comment type="similarity">
    <text evidence="3">Belongs to the HIR3 family.</text>
</comment>
<dbReference type="STRING" id="5539.A0A3E2HA88"/>
<organism evidence="7 8">
    <name type="scientific">Scytalidium lignicola</name>
    <name type="common">Hyphomycete</name>
    <dbReference type="NCBI Taxonomy" id="5539"/>
    <lineage>
        <taxon>Eukaryota</taxon>
        <taxon>Fungi</taxon>
        <taxon>Dikarya</taxon>
        <taxon>Ascomycota</taxon>
        <taxon>Pezizomycotina</taxon>
        <taxon>Leotiomycetes</taxon>
        <taxon>Leotiomycetes incertae sedis</taxon>
        <taxon>Scytalidium</taxon>
    </lineage>
</organism>
<dbReference type="InterPro" id="IPR033053">
    <property type="entry name" value="Hir3/CABIN1"/>
</dbReference>
<gene>
    <name evidence="7" type="ORF">B7463_g6002</name>
</gene>
<dbReference type="PANTHER" id="PTHR15502:SF7">
    <property type="entry name" value="CALCINEURIN-BINDING PROTEIN CABIN-1"/>
    <property type="match status" value="1"/>
</dbReference>
<accession>A0A3E2HA88</accession>
<dbReference type="PANTHER" id="PTHR15502">
    <property type="entry name" value="CALCINEURIN-BINDING PROTEIN CABIN 1-RELATED"/>
    <property type="match status" value="1"/>
</dbReference>
<feature type="compositionally biased region" description="Gly residues" evidence="6">
    <location>
        <begin position="1918"/>
        <end position="1927"/>
    </location>
</feature>
<keyword evidence="5" id="KW-0539">Nucleus</keyword>
<evidence type="ECO:0000256" key="3">
    <source>
        <dbReference type="ARBA" id="ARBA00007335"/>
    </source>
</evidence>
<evidence type="ECO:0000256" key="2">
    <source>
        <dbReference type="ARBA" id="ARBA00004123"/>
    </source>
</evidence>
<protein>
    <recommendedName>
        <fullName evidence="4">Histone transcription regulator 3 homolog</fullName>
    </recommendedName>
</protein>
<keyword evidence="8" id="KW-1185">Reference proteome</keyword>
<dbReference type="Gene3D" id="1.25.40.10">
    <property type="entry name" value="Tetratricopeptide repeat domain"/>
    <property type="match status" value="1"/>
</dbReference>
<comment type="function">
    <text evidence="1">Has a role in a nucleosome assembly pathway that is required for the integrity of heterochromatin and proper chromosome segregation.</text>
</comment>
<evidence type="ECO:0000256" key="4">
    <source>
        <dbReference type="ARBA" id="ARBA00014848"/>
    </source>
</evidence>
<comment type="caution">
    <text evidence="7">The sequence shown here is derived from an EMBL/GenBank/DDBJ whole genome shotgun (WGS) entry which is preliminary data.</text>
</comment>
<dbReference type="Proteomes" id="UP000258309">
    <property type="component" value="Unassembled WGS sequence"/>
</dbReference>
<feature type="region of interest" description="Disordered" evidence="6">
    <location>
        <begin position="1818"/>
        <end position="1938"/>
    </location>
</feature>
<evidence type="ECO:0000256" key="5">
    <source>
        <dbReference type="ARBA" id="ARBA00023242"/>
    </source>
</evidence>
<feature type="region of interest" description="Disordered" evidence="6">
    <location>
        <begin position="1"/>
        <end position="22"/>
    </location>
</feature>
<dbReference type="GO" id="GO:0031491">
    <property type="term" value="F:nucleosome binding"/>
    <property type="evidence" value="ECO:0007669"/>
    <property type="project" value="TreeGrafter"/>
</dbReference>
<proteinExistence type="inferred from homology"/>
<feature type="compositionally biased region" description="Basic residues" evidence="6">
    <location>
        <begin position="1"/>
        <end position="11"/>
    </location>
</feature>
<evidence type="ECO:0000313" key="8">
    <source>
        <dbReference type="Proteomes" id="UP000258309"/>
    </source>
</evidence>
<name>A0A3E2HA88_SCYLI</name>
<dbReference type="GO" id="GO:0000417">
    <property type="term" value="C:HIR complex"/>
    <property type="evidence" value="ECO:0007669"/>
    <property type="project" value="TreeGrafter"/>
</dbReference>
<dbReference type="EMBL" id="NCSJ02000103">
    <property type="protein sequence ID" value="RFU30319.1"/>
    <property type="molecule type" value="Genomic_DNA"/>
</dbReference>
<comment type="subcellular location">
    <subcellularLocation>
        <location evidence="2">Nucleus</location>
    </subcellularLocation>
</comment>